<keyword evidence="8 10" id="KW-0472">Membrane</keyword>
<feature type="transmembrane region" description="Helical" evidence="10">
    <location>
        <begin position="269"/>
        <end position="286"/>
    </location>
</feature>
<dbReference type="Pfam" id="PF01554">
    <property type="entry name" value="MatE"/>
    <property type="match status" value="2"/>
</dbReference>
<feature type="transmembrane region" description="Helical" evidence="10">
    <location>
        <begin position="79"/>
        <end position="98"/>
    </location>
</feature>
<feature type="transmembrane region" description="Helical" evidence="10">
    <location>
        <begin position="298"/>
        <end position="321"/>
    </location>
</feature>
<dbReference type="GO" id="GO:0042910">
    <property type="term" value="F:xenobiotic transmembrane transporter activity"/>
    <property type="evidence" value="ECO:0007669"/>
    <property type="project" value="InterPro"/>
</dbReference>
<evidence type="ECO:0000313" key="12">
    <source>
        <dbReference type="Proteomes" id="UP000190961"/>
    </source>
</evidence>
<keyword evidence="2" id="KW-0813">Transport</keyword>
<evidence type="ECO:0000313" key="11">
    <source>
        <dbReference type="EMBL" id="SKC89338.1"/>
    </source>
</evidence>
<feature type="transmembrane region" description="Helical" evidence="10">
    <location>
        <begin position="217"/>
        <end position="237"/>
    </location>
</feature>
<feature type="transmembrane region" description="Helical" evidence="10">
    <location>
        <begin position="375"/>
        <end position="396"/>
    </location>
</feature>
<dbReference type="InterPro" id="IPR050222">
    <property type="entry name" value="MATE_MdtK"/>
</dbReference>
<keyword evidence="3" id="KW-0050">Antiport</keyword>
<dbReference type="STRING" id="688867.SAMN05660236_5824"/>
<keyword evidence="5 10" id="KW-0812">Transmembrane</keyword>
<evidence type="ECO:0000256" key="5">
    <source>
        <dbReference type="ARBA" id="ARBA00022692"/>
    </source>
</evidence>
<evidence type="ECO:0000256" key="9">
    <source>
        <dbReference type="ARBA" id="ARBA00031636"/>
    </source>
</evidence>
<evidence type="ECO:0000256" key="4">
    <source>
        <dbReference type="ARBA" id="ARBA00022475"/>
    </source>
</evidence>
<dbReference type="PANTHER" id="PTHR43298">
    <property type="entry name" value="MULTIDRUG RESISTANCE PROTEIN NORM-RELATED"/>
    <property type="match status" value="1"/>
</dbReference>
<reference evidence="11 12" key="1">
    <citation type="submission" date="2017-02" db="EMBL/GenBank/DDBJ databases">
        <authorList>
            <person name="Peterson S.W."/>
        </authorList>
    </citation>
    <scope>NUCLEOTIDE SEQUENCE [LARGE SCALE GENOMIC DNA]</scope>
    <source>
        <strain evidence="11 12">DSM 25262</strain>
    </source>
</reference>
<feature type="transmembrane region" description="Helical" evidence="10">
    <location>
        <begin position="33"/>
        <end position="59"/>
    </location>
</feature>
<gene>
    <name evidence="11" type="ORF">SAMN05660236_5824</name>
</gene>
<keyword evidence="6 10" id="KW-1133">Transmembrane helix</keyword>
<feature type="transmembrane region" description="Helical" evidence="10">
    <location>
        <begin position="408"/>
        <end position="432"/>
    </location>
</feature>
<dbReference type="InterPro" id="IPR048279">
    <property type="entry name" value="MdtK-like"/>
</dbReference>
<evidence type="ECO:0000256" key="2">
    <source>
        <dbReference type="ARBA" id="ARBA00022448"/>
    </source>
</evidence>
<dbReference type="Proteomes" id="UP000190961">
    <property type="component" value="Unassembled WGS sequence"/>
</dbReference>
<dbReference type="InterPro" id="IPR002528">
    <property type="entry name" value="MATE_fam"/>
</dbReference>
<name>A0A1T5MN54_9BACT</name>
<feature type="transmembrane region" description="Helical" evidence="10">
    <location>
        <begin position="110"/>
        <end position="134"/>
    </location>
</feature>
<keyword evidence="12" id="KW-1185">Reference proteome</keyword>
<dbReference type="RefSeq" id="WP_079690320.1">
    <property type="nucleotide sequence ID" value="NZ_FUZU01000005.1"/>
</dbReference>
<evidence type="ECO:0000256" key="7">
    <source>
        <dbReference type="ARBA" id="ARBA00023065"/>
    </source>
</evidence>
<proteinExistence type="predicted"/>
<evidence type="ECO:0000256" key="3">
    <source>
        <dbReference type="ARBA" id="ARBA00022449"/>
    </source>
</evidence>
<evidence type="ECO:0000256" key="8">
    <source>
        <dbReference type="ARBA" id="ARBA00023136"/>
    </source>
</evidence>
<feature type="transmembrane region" description="Helical" evidence="10">
    <location>
        <begin position="187"/>
        <end position="211"/>
    </location>
</feature>
<protein>
    <recommendedName>
        <fullName evidence="9">Multidrug-efflux transporter</fullName>
    </recommendedName>
</protein>
<dbReference type="CDD" id="cd13139">
    <property type="entry name" value="MATE_like_14"/>
    <property type="match status" value="1"/>
</dbReference>
<evidence type="ECO:0000256" key="10">
    <source>
        <dbReference type="SAM" id="Phobius"/>
    </source>
</evidence>
<dbReference type="GO" id="GO:0015297">
    <property type="term" value="F:antiporter activity"/>
    <property type="evidence" value="ECO:0007669"/>
    <property type="project" value="UniProtKB-KW"/>
</dbReference>
<feature type="transmembrane region" description="Helical" evidence="10">
    <location>
        <begin position="154"/>
        <end position="175"/>
    </location>
</feature>
<sequence length="468" mass="50612">MSVITKVSSFISLFKKAIKGGEQEYTSGSIDRAIFLLSVPMIFEMSMEAIFAIVDVYFVGRLHDNDAISVIGLTESVLALIYSLAMGLSMAATAMVARRVGEKDIKSAEIAAAQAIYIGLAMAALISIVGIFFSENILRLMGGSETLIANNVGYTRWMLTGNVTIMLLFIINAVFRGAGDASLAMRSLLLANILNIVLDPIFIFGLGPIPAFGVEGAAIATNIGRGIGVMYQLYHLLKAKGIIKLRAENLMVDLSIIGRLLKISAGSTGQFLIGSASWIFLMRIMSDFGSAAQAGYTIAIRVIVFAILPAWGMANASATLVGQNLGAGHPDRAEKSVWRAAFFNMIFLALVTILFFSLATPILHFFTTDEVVLKNGIQCLQIVSLGYIFYAYGMVINQSFNGAGDTRTPIIISFFGFWIFQIPFAYILAMWFHTGPVGVYAAIAIAESLMALAGIFIFRQGKWKAVKV</sequence>
<comment type="subcellular location">
    <subcellularLocation>
        <location evidence="1">Cell membrane</location>
        <topology evidence="1">Multi-pass membrane protein</topology>
    </subcellularLocation>
</comment>
<feature type="transmembrane region" description="Helical" evidence="10">
    <location>
        <begin position="342"/>
        <end position="363"/>
    </location>
</feature>
<feature type="transmembrane region" description="Helical" evidence="10">
    <location>
        <begin position="438"/>
        <end position="458"/>
    </location>
</feature>
<accession>A0A1T5MN54</accession>
<dbReference type="PANTHER" id="PTHR43298:SF2">
    <property type="entry name" value="FMN_FAD EXPORTER YEEO-RELATED"/>
    <property type="match status" value="1"/>
</dbReference>
<organism evidence="11 12">
    <name type="scientific">Ohtaekwangia koreensis</name>
    <dbReference type="NCBI Taxonomy" id="688867"/>
    <lineage>
        <taxon>Bacteria</taxon>
        <taxon>Pseudomonadati</taxon>
        <taxon>Bacteroidota</taxon>
        <taxon>Cytophagia</taxon>
        <taxon>Cytophagales</taxon>
        <taxon>Fulvivirgaceae</taxon>
        <taxon>Ohtaekwangia</taxon>
    </lineage>
</organism>
<evidence type="ECO:0000256" key="6">
    <source>
        <dbReference type="ARBA" id="ARBA00022989"/>
    </source>
</evidence>
<dbReference type="EMBL" id="FUZU01000005">
    <property type="protein sequence ID" value="SKC89338.1"/>
    <property type="molecule type" value="Genomic_DNA"/>
</dbReference>
<dbReference type="GO" id="GO:0005886">
    <property type="term" value="C:plasma membrane"/>
    <property type="evidence" value="ECO:0007669"/>
    <property type="project" value="UniProtKB-SubCell"/>
</dbReference>
<keyword evidence="4" id="KW-1003">Cell membrane</keyword>
<dbReference type="PIRSF" id="PIRSF006603">
    <property type="entry name" value="DinF"/>
    <property type="match status" value="1"/>
</dbReference>
<keyword evidence="7" id="KW-0406">Ion transport</keyword>
<dbReference type="NCBIfam" id="TIGR00797">
    <property type="entry name" value="matE"/>
    <property type="match status" value="1"/>
</dbReference>
<dbReference type="GO" id="GO:0006811">
    <property type="term" value="P:monoatomic ion transport"/>
    <property type="evidence" value="ECO:0007669"/>
    <property type="project" value="UniProtKB-KW"/>
</dbReference>
<dbReference type="AlphaFoldDB" id="A0A1T5MN54"/>
<evidence type="ECO:0000256" key="1">
    <source>
        <dbReference type="ARBA" id="ARBA00004651"/>
    </source>
</evidence>
<dbReference type="OrthoDB" id="9776324at2"/>